<protein>
    <submittedName>
        <fullName evidence="2">Uncharacterized protein</fullName>
    </submittedName>
</protein>
<dbReference type="OMA" id="REHRMND"/>
<evidence type="ECO:0000313" key="2">
    <source>
        <dbReference type="EnsemblMetazoa" id="Aqu2.1.41384_001"/>
    </source>
</evidence>
<proteinExistence type="predicted"/>
<accession>A0A1X7VNC5</accession>
<dbReference type="EnsemblMetazoa" id="Aqu2.1.41384_001">
    <property type="protein sequence ID" value="Aqu2.1.41384_001"/>
    <property type="gene ID" value="Aqu2.1.41384"/>
</dbReference>
<feature type="compositionally biased region" description="Low complexity" evidence="1">
    <location>
        <begin position="12"/>
        <end position="24"/>
    </location>
</feature>
<feature type="region of interest" description="Disordered" evidence="1">
    <location>
        <begin position="1"/>
        <end position="54"/>
    </location>
</feature>
<reference evidence="2" key="1">
    <citation type="submission" date="2017-05" db="UniProtKB">
        <authorList>
            <consortium name="EnsemblMetazoa"/>
        </authorList>
    </citation>
    <scope>IDENTIFICATION</scope>
</reference>
<name>A0A1X7VNC5_AMPQE</name>
<organism evidence="2">
    <name type="scientific">Amphimedon queenslandica</name>
    <name type="common">Sponge</name>
    <dbReference type="NCBI Taxonomy" id="400682"/>
    <lineage>
        <taxon>Eukaryota</taxon>
        <taxon>Metazoa</taxon>
        <taxon>Porifera</taxon>
        <taxon>Demospongiae</taxon>
        <taxon>Heteroscleromorpha</taxon>
        <taxon>Haplosclerida</taxon>
        <taxon>Niphatidae</taxon>
        <taxon>Amphimedon</taxon>
    </lineage>
</organism>
<dbReference type="AlphaFoldDB" id="A0A1X7VNC5"/>
<feature type="compositionally biased region" description="Basic residues" evidence="1">
    <location>
        <begin position="1"/>
        <end position="11"/>
    </location>
</feature>
<sequence>MKLFRRKRSKSISKGGSSQPQSAPASPPEISPEVINDSSRPPPRSASLQNVALGRSRSSESLSSVASVDLKASTIGTLDTFARMNTARRRGGHNEKVVMVPYFGHFAGQRIIFDLKRHTDFTVNIKVKSESQVIASLCHRQRQKETVRDQCIKFAHEVTTHLPHQQPPSLSFLCEQTIILNLSNIPYWMLPPRYSAQFDNLDCQSLQVHVFPSFLSSSTPLHMKLKKNLSVRELQWMLSQKLHINNPSAITLYVKDSLETLPALSSLPAELTELVCIIAPSAQQHLNRHRSDKIRSSYPSLSLCVSLIGKGLKEIQVSPSTPLYVFEEIVKQEFGLRSDSFLYLPDVLSRHCRSHSSQCPLRMHALLDTSSSSFLLLDHHKRNFPTLQGHVTVSQQETLQSLLLYQMTMGELDLLKCCPVICFEVLGPTIPIAFKTMNDLDTDPTRFSVVDIRPHAVSVNPDWSIPVLLKYLTCVSGFPCNTIKIGDKTLQKSVSDDLLQVKWFNIVSNTIYRFPTNIPTAKA</sequence>
<evidence type="ECO:0000256" key="1">
    <source>
        <dbReference type="SAM" id="MobiDB-lite"/>
    </source>
</evidence>
<dbReference type="STRING" id="400682.A0A1X7VNC5"/>
<dbReference type="InParanoid" id="A0A1X7VNC5"/>